<dbReference type="SUPFAM" id="SSF51197">
    <property type="entry name" value="Clavaminate synthase-like"/>
    <property type="match status" value="1"/>
</dbReference>
<dbReference type="EMBL" id="JAJTJA010000010">
    <property type="protein sequence ID" value="KAH8693213.1"/>
    <property type="molecule type" value="Genomic_DNA"/>
</dbReference>
<organism evidence="4 5">
    <name type="scientific">Talaromyces proteolyticus</name>
    <dbReference type="NCBI Taxonomy" id="1131652"/>
    <lineage>
        <taxon>Eukaryota</taxon>
        <taxon>Fungi</taxon>
        <taxon>Dikarya</taxon>
        <taxon>Ascomycota</taxon>
        <taxon>Pezizomycotina</taxon>
        <taxon>Eurotiomycetes</taxon>
        <taxon>Eurotiomycetidae</taxon>
        <taxon>Eurotiales</taxon>
        <taxon>Trichocomaceae</taxon>
        <taxon>Talaromyces</taxon>
        <taxon>Talaromyces sect. Bacilispori</taxon>
    </lineage>
</organism>
<accession>A0AAD4PXW7</accession>
<proteinExistence type="inferred from homology"/>
<evidence type="ECO:0000313" key="5">
    <source>
        <dbReference type="Proteomes" id="UP001201262"/>
    </source>
</evidence>
<dbReference type="InterPro" id="IPR044861">
    <property type="entry name" value="IPNS-like_FE2OG_OXY"/>
</dbReference>
<reference evidence="4" key="1">
    <citation type="submission" date="2021-12" db="EMBL/GenBank/DDBJ databases">
        <title>Convergent genome expansion in fungi linked to evolution of root-endophyte symbiosis.</title>
        <authorList>
            <consortium name="DOE Joint Genome Institute"/>
            <person name="Ke Y.-H."/>
            <person name="Bonito G."/>
            <person name="Liao H.-L."/>
            <person name="Looney B."/>
            <person name="Rojas-Flechas A."/>
            <person name="Nash J."/>
            <person name="Hameed K."/>
            <person name="Schadt C."/>
            <person name="Martin F."/>
            <person name="Crous P.W."/>
            <person name="Miettinen O."/>
            <person name="Magnuson J.K."/>
            <person name="Labbe J."/>
            <person name="Jacobson D."/>
            <person name="Doktycz M.J."/>
            <person name="Veneault-Fourrey C."/>
            <person name="Kuo A."/>
            <person name="Mondo S."/>
            <person name="Calhoun S."/>
            <person name="Riley R."/>
            <person name="Ohm R."/>
            <person name="LaButti K."/>
            <person name="Andreopoulos B."/>
            <person name="Pangilinan J."/>
            <person name="Nolan M."/>
            <person name="Tritt A."/>
            <person name="Clum A."/>
            <person name="Lipzen A."/>
            <person name="Daum C."/>
            <person name="Barry K."/>
            <person name="Grigoriev I.V."/>
            <person name="Vilgalys R."/>
        </authorList>
    </citation>
    <scope>NUCLEOTIDE SEQUENCE</scope>
    <source>
        <strain evidence="4">PMI_201</strain>
    </source>
</reference>
<dbReference type="AlphaFoldDB" id="A0AAD4PXW7"/>
<dbReference type="PANTHER" id="PTHR47990">
    <property type="entry name" value="2-OXOGLUTARATE (2OG) AND FE(II)-DEPENDENT OXYGENASE SUPERFAMILY PROTEIN-RELATED"/>
    <property type="match status" value="1"/>
</dbReference>
<dbReference type="Pfam" id="PF14226">
    <property type="entry name" value="DIOX_N"/>
    <property type="match status" value="1"/>
</dbReference>
<sequence>MAISISIPVIDISGYLTGDKAATASIASSISSAAQSPGFFQITGHGVPQELTSGMLARVAAFFALPAEKKIALHRNNSPALRGFETVGEQTLESGFVDSKEGFMIGPERSEEGARFLQGPNQWPAETDVEGLKVSMMEYFGEMQNLSKIMFRLIALGLELDEKYFDDFVGSKDSITMCRAHRYPPATEEMSKNSRGIGAHTDFGALTLLLQDKIGGLEVFYRPTETWHIVEPVEGAFVVNIGDMLERWTNNHYASTLHRVMSPVSNQNRYSVAFFNEGLLDQMIECIPTCLKHGQKPLYEPVKVEDHLQQRYGNSYQ</sequence>
<dbReference type="InterPro" id="IPR005123">
    <property type="entry name" value="Oxoglu/Fe-dep_dioxygenase_dom"/>
</dbReference>
<dbReference type="InterPro" id="IPR027443">
    <property type="entry name" value="IPNS-like_sf"/>
</dbReference>
<evidence type="ECO:0000313" key="4">
    <source>
        <dbReference type="EMBL" id="KAH8693213.1"/>
    </source>
</evidence>
<dbReference type="GeneID" id="70242035"/>
<dbReference type="Pfam" id="PF03171">
    <property type="entry name" value="2OG-FeII_Oxy"/>
    <property type="match status" value="1"/>
</dbReference>
<dbReference type="Proteomes" id="UP001201262">
    <property type="component" value="Unassembled WGS sequence"/>
</dbReference>
<keyword evidence="2" id="KW-0408">Iron</keyword>
<dbReference type="InterPro" id="IPR050231">
    <property type="entry name" value="Iron_ascorbate_oxido_reductase"/>
</dbReference>
<protein>
    <submittedName>
        <fullName evidence="4">Gibberellin 20 oxidase</fullName>
    </submittedName>
</protein>
<dbReference type="RefSeq" id="XP_046069086.1">
    <property type="nucleotide sequence ID" value="XM_046211748.1"/>
</dbReference>
<evidence type="ECO:0000256" key="2">
    <source>
        <dbReference type="RuleBase" id="RU003682"/>
    </source>
</evidence>
<gene>
    <name evidence="4" type="ORF">BGW36DRAFT_302079</name>
</gene>
<dbReference type="InterPro" id="IPR026992">
    <property type="entry name" value="DIOX_N"/>
</dbReference>
<keyword evidence="5" id="KW-1185">Reference proteome</keyword>
<comment type="similarity">
    <text evidence="1 2">Belongs to the iron/ascorbate-dependent oxidoreductase family.</text>
</comment>
<evidence type="ECO:0000256" key="1">
    <source>
        <dbReference type="ARBA" id="ARBA00008056"/>
    </source>
</evidence>
<dbReference type="GO" id="GO:0046872">
    <property type="term" value="F:metal ion binding"/>
    <property type="evidence" value="ECO:0007669"/>
    <property type="project" value="UniProtKB-KW"/>
</dbReference>
<keyword evidence="2" id="KW-0560">Oxidoreductase</keyword>
<dbReference type="Gene3D" id="2.60.120.330">
    <property type="entry name" value="B-lactam Antibiotic, Isopenicillin N Synthase, Chain"/>
    <property type="match status" value="1"/>
</dbReference>
<dbReference type="GO" id="GO:0016491">
    <property type="term" value="F:oxidoreductase activity"/>
    <property type="evidence" value="ECO:0007669"/>
    <property type="project" value="UniProtKB-KW"/>
</dbReference>
<evidence type="ECO:0000259" key="3">
    <source>
        <dbReference type="PROSITE" id="PS51471"/>
    </source>
</evidence>
<dbReference type="GO" id="GO:0044283">
    <property type="term" value="P:small molecule biosynthetic process"/>
    <property type="evidence" value="ECO:0007669"/>
    <property type="project" value="UniProtKB-ARBA"/>
</dbReference>
<keyword evidence="2" id="KW-0479">Metal-binding</keyword>
<dbReference type="PRINTS" id="PR00682">
    <property type="entry name" value="IPNSYNTHASE"/>
</dbReference>
<name>A0AAD4PXW7_9EURO</name>
<comment type="caution">
    <text evidence="4">The sequence shown here is derived from an EMBL/GenBank/DDBJ whole genome shotgun (WGS) entry which is preliminary data.</text>
</comment>
<feature type="domain" description="Fe2OG dioxygenase" evidence="3">
    <location>
        <begin position="174"/>
        <end position="278"/>
    </location>
</feature>
<dbReference type="PROSITE" id="PS51471">
    <property type="entry name" value="FE2OG_OXY"/>
    <property type="match status" value="1"/>
</dbReference>